<feature type="transmembrane region" description="Helical" evidence="11">
    <location>
        <begin position="12"/>
        <end position="32"/>
    </location>
</feature>
<keyword evidence="2" id="KW-0813">Transport</keyword>
<keyword evidence="3 11" id="KW-0812">Transmembrane</keyword>
<evidence type="ECO:0000256" key="2">
    <source>
        <dbReference type="ARBA" id="ARBA00022448"/>
    </source>
</evidence>
<sequence length="554" mass="61405">MNSLRKYKNQLIHFFVIPTIIGLLGGVSAIVFRKAISFFHNLFTTVSPFQQYHYLFPIIIPVVFLITYKISKLFVISPEDVTIDEVAKRISLKKGGFDLKKGLAVLGTTSFNIGAGVPVGREGPIAKLGGVTSELLMKIIKTDRLHLPIYLTCGVSSAISATFNAPIAAILFGTEIVLGKINSYILIPLVVSSSIAAIVSQEAFGDFAAFTVPHLNFSNAEIIFLPIAVLLLSLIPLFFWIFFDFFSHLRYAFRHHWGKFVFIYGIVVGIVLFFFPEAAGVGYEQITKLLSGQIPPFLSFQIFLAKFFAVILAFGAGIFGGLMSPSIFLGAFGGFSAGELFKLIDPSVNPAVFALIGSASVLSGISRAPFRSSLIIIELTHSYQLVVPILLASIMTKYLLNVEGEISFLKRALLNKGIDVENILTIKKLKDFNISQFLKLIHPLYENTHISVAQERLLKEKWRYLPVVKSPHDNHLIGIVSLRDIRISALFEAKNLKVRDIMTPDPFALPLNASFEDILKALALLETNLIPVVDEKGNYVGMFDVDEFLRFLSF</sequence>
<feature type="transmembrane region" description="Helical" evidence="11">
    <location>
        <begin position="52"/>
        <end position="68"/>
    </location>
</feature>
<reference evidence="13 14" key="1">
    <citation type="submission" date="2017-05" db="EMBL/GenBank/DDBJ databases">
        <authorList>
            <person name="Varghese N."/>
            <person name="Submissions S."/>
        </authorList>
    </citation>
    <scope>NUCLEOTIDE SEQUENCE [LARGE SCALE GENOMIC DNA]</scope>
    <source>
        <strain evidence="13 14">DSM 15522</strain>
    </source>
</reference>
<dbReference type="SUPFAM" id="SSF81340">
    <property type="entry name" value="Clc chloride channel"/>
    <property type="match status" value="1"/>
</dbReference>
<evidence type="ECO:0000313" key="13">
    <source>
        <dbReference type="EMBL" id="SMP05201.1"/>
    </source>
</evidence>
<dbReference type="PANTHER" id="PTHR43427">
    <property type="entry name" value="CHLORIDE CHANNEL PROTEIN CLC-E"/>
    <property type="match status" value="1"/>
</dbReference>
<feature type="domain" description="CBS" evidence="12">
    <location>
        <begin position="437"/>
        <end position="498"/>
    </location>
</feature>
<keyword evidence="4 11" id="KW-1133">Transmembrane helix</keyword>
<evidence type="ECO:0000313" key="14">
    <source>
        <dbReference type="Proteomes" id="UP001157911"/>
    </source>
</evidence>
<keyword evidence="9" id="KW-0407">Ion channel</keyword>
<feature type="transmembrane region" description="Helical" evidence="11">
    <location>
        <begin position="184"/>
        <end position="210"/>
    </location>
</feature>
<evidence type="ECO:0000256" key="10">
    <source>
        <dbReference type="PROSITE-ProRule" id="PRU00703"/>
    </source>
</evidence>
<comment type="caution">
    <text evidence="13">The sequence shown here is derived from an EMBL/GenBank/DDBJ whole genome shotgun (WGS) entry which is preliminary data.</text>
</comment>
<evidence type="ECO:0000256" key="3">
    <source>
        <dbReference type="ARBA" id="ARBA00022692"/>
    </source>
</evidence>
<evidence type="ECO:0000256" key="8">
    <source>
        <dbReference type="ARBA" id="ARBA00023214"/>
    </source>
</evidence>
<name>A0ABY1NAZ5_9BACT</name>
<feature type="transmembrane region" description="Helical" evidence="11">
    <location>
        <begin position="303"/>
        <end position="331"/>
    </location>
</feature>
<dbReference type="InterPro" id="IPR001807">
    <property type="entry name" value="ClC"/>
</dbReference>
<evidence type="ECO:0000256" key="7">
    <source>
        <dbReference type="ARBA" id="ARBA00023173"/>
    </source>
</evidence>
<feature type="transmembrane region" description="Helical" evidence="11">
    <location>
        <begin position="147"/>
        <end position="172"/>
    </location>
</feature>
<feature type="transmembrane region" description="Helical" evidence="11">
    <location>
        <begin position="222"/>
        <end position="242"/>
    </location>
</feature>
<evidence type="ECO:0000256" key="11">
    <source>
        <dbReference type="SAM" id="Phobius"/>
    </source>
</evidence>
<organism evidence="13 14">
    <name type="scientific">Desulfurobacterium pacificum</name>
    <dbReference type="NCBI Taxonomy" id="240166"/>
    <lineage>
        <taxon>Bacteria</taxon>
        <taxon>Pseudomonadati</taxon>
        <taxon>Aquificota</taxon>
        <taxon>Aquificia</taxon>
        <taxon>Desulfurobacteriales</taxon>
        <taxon>Desulfurobacteriaceae</taxon>
        <taxon>Desulfurobacterium</taxon>
    </lineage>
</organism>
<dbReference type="Pfam" id="PF00654">
    <property type="entry name" value="Voltage_CLC"/>
    <property type="match status" value="1"/>
</dbReference>
<dbReference type="InterPro" id="IPR000644">
    <property type="entry name" value="CBS_dom"/>
</dbReference>
<evidence type="ECO:0000256" key="1">
    <source>
        <dbReference type="ARBA" id="ARBA00004141"/>
    </source>
</evidence>
<keyword evidence="10" id="KW-0129">CBS domain</keyword>
<dbReference type="Proteomes" id="UP001157911">
    <property type="component" value="Unassembled WGS sequence"/>
</dbReference>
<keyword evidence="6 11" id="KW-0472">Membrane</keyword>
<dbReference type="InterPro" id="IPR046342">
    <property type="entry name" value="CBS_dom_sf"/>
</dbReference>
<accession>A0ABY1NAZ5</accession>
<keyword evidence="5" id="KW-0406">Ion transport</keyword>
<feature type="transmembrane region" description="Helical" evidence="11">
    <location>
        <begin position="262"/>
        <end position="283"/>
    </location>
</feature>
<evidence type="ECO:0000259" key="12">
    <source>
        <dbReference type="PROSITE" id="PS51371"/>
    </source>
</evidence>
<dbReference type="InterPro" id="IPR014743">
    <property type="entry name" value="Cl-channel_core"/>
</dbReference>
<dbReference type="CDD" id="cd00400">
    <property type="entry name" value="Voltage_gated_ClC"/>
    <property type="match status" value="1"/>
</dbReference>
<gene>
    <name evidence="13" type="ORF">SAMN06265339_0289</name>
</gene>
<keyword evidence="8" id="KW-0868">Chloride</keyword>
<dbReference type="PANTHER" id="PTHR43427:SF6">
    <property type="entry name" value="CHLORIDE CHANNEL PROTEIN CLC-E"/>
    <property type="match status" value="1"/>
</dbReference>
<feature type="domain" description="CBS" evidence="12">
    <location>
        <begin position="502"/>
        <end position="554"/>
    </location>
</feature>
<keyword evidence="7" id="KW-0869">Chloride channel</keyword>
<dbReference type="SMART" id="SM00116">
    <property type="entry name" value="CBS"/>
    <property type="match status" value="2"/>
</dbReference>
<dbReference type="SUPFAM" id="SSF54631">
    <property type="entry name" value="CBS-domain pair"/>
    <property type="match status" value="1"/>
</dbReference>
<dbReference type="EMBL" id="FXUB01000001">
    <property type="protein sequence ID" value="SMP05201.1"/>
    <property type="molecule type" value="Genomic_DNA"/>
</dbReference>
<dbReference type="Gene3D" id="3.10.580.10">
    <property type="entry name" value="CBS-domain"/>
    <property type="match status" value="1"/>
</dbReference>
<evidence type="ECO:0000256" key="9">
    <source>
        <dbReference type="ARBA" id="ARBA00023303"/>
    </source>
</evidence>
<dbReference type="CDD" id="cd02205">
    <property type="entry name" value="CBS_pair_SF"/>
    <property type="match status" value="1"/>
</dbReference>
<dbReference type="Pfam" id="PF00571">
    <property type="entry name" value="CBS"/>
    <property type="match status" value="2"/>
</dbReference>
<keyword evidence="14" id="KW-1185">Reference proteome</keyword>
<dbReference type="InterPro" id="IPR050368">
    <property type="entry name" value="ClC-type_chloride_channel"/>
</dbReference>
<dbReference type="PRINTS" id="PR00762">
    <property type="entry name" value="CLCHANNEL"/>
</dbReference>
<evidence type="ECO:0000256" key="6">
    <source>
        <dbReference type="ARBA" id="ARBA00023136"/>
    </source>
</evidence>
<protein>
    <submittedName>
        <fullName evidence="13">Chloride channel protein, CIC family</fullName>
    </submittedName>
</protein>
<proteinExistence type="predicted"/>
<comment type="subcellular location">
    <subcellularLocation>
        <location evidence="1">Membrane</location>
        <topology evidence="1">Multi-pass membrane protein</topology>
    </subcellularLocation>
</comment>
<dbReference type="PROSITE" id="PS51371">
    <property type="entry name" value="CBS"/>
    <property type="match status" value="2"/>
</dbReference>
<evidence type="ECO:0000256" key="5">
    <source>
        <dbReference type="ARBA" id="ARBA00023065"/>
    </source>
</evidence>
<evidence type="ECO:0000256" key="4">
    <source>
        <dbReference type="ARBA" id="ARBA00022989"/>
    </source>
</evidence>
<dbReference type="Gene3D" id="1.10.3080.10">
    <property type="entry name" value="Clc chloride channel"/>
    <property type="match status" value="1"/>
</dbReference>